<dbReference type="InterPro" id="IPR007214">
    <property type="entry name" value="YbaK/aa-tRNA-synth-assoc-dom"/>
</dbReference>
<dbReference type="InterPro" id="IPR036754">
    <property type="entry name" value="YbaK/aa-tRNA-synt-asso_dom_sf"/>
</dbReference>
<reference evidence="2 3" key="1">
    <citation type="journal article" date="2019" name="Int. J. Syst. Evol. Microbiol.">
        <title>The Global Catalogue of Microorganisms (GCM) 10K type strain sequencing project: providing services to taxonomists for standard genome sequencing and annotation.</title>
        <authorList>
            <consortium name="The Broad Institute Genomics Platform"/>
            <consortium name="The Broad Institute Genome Sequencing Center for Infectious Disease"/>
            <person name="Wu L."/>
            <person name="Ma J."/>
        </authorList>
    </citation>
    <scope>NUCLEOTIDE SEQUENCE [LARGE SCALE GENOMIC DNA]</scope>
    <source>
        <strain evidence="2 3">JCM 13378</strain>
    </source>
</reference>
<organism evidence="2 3">
    <name type="scientific">Bowmanella denitrificans</name>
    <dbReference type="NCBI Taxonomy" id="366582"/>
    <lineage>
        <taxon>Bacteria</taxon>
        <taxon>Pseudomonadati</taxon>
        <taxon>Pseudomonadota</taxon>
        <taxon>Gammaproteobacteria</taxon>
        <taxon>Alteromonadales</taxon>
        <taxon>Alteromonadaceae</taxon>
        <taxon>Bowmanella</taxon>
    </lineage>
</organism>
<accession>A0ABN0WMD0</accession>
<feature type="domain" description="YbaK/aminoacyl-tRNA synthetase-associated" evidence="1">
    <location>
        <begin position="33"/>
        <end position="143"/>
    </location>
</feature>
<evidence type="ECO:0000313" key="2">
    <source>
        <dbReference type="EMBL" id="GAA0341792.1"/>
    </source>
</evidence>
<keyword evidence="3" id="KW-1185">Reference proteome</keyword>
<sequence>MSLSQRVMSYLNELDVSYEVISHHPSHSSLGSAIAAQIPSNKIAKAVMLEDSKGHRVMAVLPADSKLSLSALNESLNGQYHLMKEQQVYQCFDDCAHGAVPPIPQAFNLDCIIDESLGDLSDLYIEGGDHRSLVHLSQQEFCRLMGQNRSGHFSHQLYH</sequence>
<evidence type="ECO:0000259" key="1">
    <source>
        <dbReference type="Pfam" id="PF04073"/>
    </source>
</evidence>
<proteinExistence type="predicted"/>
<dbReference type="EMBL" id="BAAAEI010000002">
    <property type="protein sequence ID" value="GAA0341792.1"/>
    <property type="molecule type" value="Genomic_DNA"/>
</dbReference>
<comment type="caution">
    <text evidence="2">The sequence shown here is derived from an EMBL/GenBank/DDBJ whole genome shotgun (WGS) entry which is preliminary data.</text>
</comment>
<evidence type="ECO:0000313" key="3">
    <source>
        <dbReference type="Proteomes" id="UP001501757"/>
    </source>
</evidence>
<gene>
    <name evidence="2" type="ORF">GCM10009092_02920</name>
</gene>
<dbReference type="CDD" id="cd04332">
    <property type="entry name" value="YbaK_like"/>
    <property type="match status" value="1"/>
</dbReference>
<dbReference type="RefSeq" id="WP_102797987.1">
    <property type="nucleotide sequence ID" value="NZ_BAAAEI010000002.1"/>
</dbReference>
<dbReference type="Pfam" id="PF04073">
    <property type="entry name" value="tRNA_edit"/>
    <property type="match status" value="1"/>
</dbReference>
<dbReference type="SUPFAM" id="SSF55826">
    <property type="entry name" value="YbaK/ProRS associated domain"/>
    <property type="match status" value="1"/>
</dbReference>
<protein>
    <submittedName>
        <fullName evidence="2">YbaK/EbsC family protein</fullName>
    </submittedName>
</protein>
<dbReference type="Proteomes" id="UP001501757">
    <property type="component" value="Unassembled WGS sequence"/>
</dbReference>
<name>A0ABN0WMD0_9ALTE</name>
<dbReference type="Gene3D" id="3.90.960.10">
    <property type="entry name" value="YbaK/aminoacyl-tRNA synthetase-associated domain"/>
    <property type="match status" value="1"/>
</dbReference>